<dbReference type="Proteomes" id="UP001597391">
    <property type="component" value="Unassembled WGS sequence"/>
</dbReference>
<keyword evidence="1" id="KW-0472">Membrane</keyword>
<proteinExistence type="predicted"/>
<feature type="transmembrane region" description="Helical" evidence="1">
    <location>
        <begin position="12"/>
        <end position="34"/>
    </location>
</feature>
<dbReference type="RefSeq" id="WP_377465151.1">
    <property type="nucleotide sequence ID" value="NZ_JBHUOP010000001.1"/>
</dbReference>
<evidence type="ECO:0000256" key="1">
    <source>
        <dbReference type="SAM" id="Phobius"/>
    </source>
</evidence>
<comment type="caution">
    <text evidence="2">The sequence shown here is derived from an EMBL/GenBank/DDBJ whole genome shotgun (WGS) entry which is preliminary data.</text>
</comment>
<dbReference type="Pfam" id="PF07963">
    <property type="entry name" value="N_methyl"/>
    <property type="match status" value="1"/>
</dbReference>
<keyword evidence="1" id="KW-1133">Transmembrane helix</keyword>
<dbReference type="InterPro" id="IPR012902">
    <property type="entry name" value="N_methyl_site"/>
</dbReference>
<organism evidence="2 3">
    <name type="scientific">Populibacterium corticicola</name>
    <dbReference type="NCBI Taxonomy" id="1812826"/>
    <lineage>
        <taxon>Bacteria</taxon>
        <taxon>Bacillati</taxon>
        <taxon>Actinomycetota</taxon>
        <taxon>Actinomycetes</taxon>
        <taxon>Micrococcales</taxon>
        <taxon>Jonesiaceae</taxon>
        <taxon>Populibacterium</taxon>
    </lineage>
</organism>
<dbReference type="EMBL" id="JBHUOP010000001">
    <property type="protein sequence ID" value="MFD2839650.1"/>
    <property type="molecule type" value="Genomic_DNA"/>
</dbReference>
<dbReference type="SUPFAM" id="SSF54523">
    <property type="entry name" value="Pili subunits"/>
    <property type="match status" value="1"/>
</dbReference>
<reference evidence="3" key="1">
    <citation type="journal article" date="2019" name="Int. J. Syst. Evol. Microbiol.">
        <title>The Global Catalogue of Microorganisms (GCM) 10K type strain sequencing project: providing services to taxonomists for standard genome sequencing and annotation.</title>
        <authorList>
            <consortium name="The Broad Institute Genomics Platform"/>
            <consortium name="The Broad Institute Genome Sequencing Center for Infectious Disease"/>
            <person name="Wu L."/>
            <person name="Ma J."/>
        </authorList>
    </citation>
    <scope>NUCLEOTIDE SEQUENCE [LARGE SCALE GENOMIC DNA]</scope>
    <source>
        <strain evidence="3">KCTC 33576</strain>
    </source>
</reference>
<dbReference type="NCBIfam" id="TIGR02532">
    <property type="entry name" value="IV_pilin_GFxxxE"/>
    <property type="match status" value="1"/>
</dbReference>
<accession>A0ABW5XEE3</accession>
<sequence>MKLKNDESGFGLIEIIVAMVLFSIILMAAAPVMVQSLAQTARNVTMAAATRISDEHITAARANSNSCETFRMFVTERNDKEVALSGDPRANTYHVTVQAWQDGKAITADPDDAACVEEGPPAVLRIKVAWNGDRNPDPVVDVTTLVAIPGVQ</sequence>
<protein>
    <submittedName>
        <fullName evidence="2">Prepilin-type N-terminal cleavage/methylation domain-containing protein</fullName>
    </submittedName>
</protein>
<evidence type="ECO:0000313" key="3">
    <source>
        <dbReference type="Proteomes" id="UP001597391"/>
    </source>
</evidence>
<evidence type="ECO:0000313" key="2">
    <source>
        <dbReference type="EMBL" id="MFD2839650.1"/>
    </source>
</evidence>
<dbReference type="InterPro" id="IPR045584">
    <property type="entry name" value="Pilin-like"/>
</dbReference>
<keyword evidence="3" id="KW-1185">Reference proteome</keyword>
<gene>
    <name evidence="2" type="ORF">ACFSYH_03600</name>
</gene>
<name>A0ABW5XEE3_9MICO</name>
<keyword evidence="1" id="KW-0812">Transmembrane</keyword>